<dbReference type="InterPro" id="IPR029058">
    <property type="entry name" value="AB_hydrolase_fold"/>
</dbReference>
<evidence type="ECO:0000256" key="2">
    <source>
        <dbReference type="SAM" id="SignalP"/>
    </source>
</evidence>
<dbReference type="Gene3D" id="3.40.50.1820">
    <property type="entry name" value="alpha/beta hydrolase"/>
    <property type="match status" value="1"/>
</dbReference>
<proteinExistence type="predicted"/>
<dbReference type="GO" id="GO:0004806">
    <property type="term" value="F:triacylglycerol lipase activity"/>
    <property type="evidence" value="ECO:0007669"/>
    <property type="project" value="InterPro"/>
</dbReference>
<dbReference type="Pfam" id="PF03583">
    <property type="entry name" value="LIP"/>
    <property type="match status" value="1"/>
</dbReference>
<evidence type="ECO:0000313" key="4">
    <source>
        <dbReference type="Proteomes" id="UP000036893"/>
    </source>
</evidence>
<dbReference type="SUPFAM" id="SSF53474">
    <property type="entry name" value="alpha/beta-Hydrolases"/>
    <property type="match status" value="1"/>
</dbReference>
<name>A0A8E0QRC9_9EURO</name>
<protein>
    <submittedName>
        <fullName evidence="3">Uncharacterized protein</fullName>
    </submittedName>
</protein>
<dbReference type="InterPro" id="IPR005152">
    <property type="entry name" value="Lipase_secreted"/>
</dbReference>
<dbReference type="AlphaFoldDB" id="A0A8E0QRC9"/>
<feature type="signal peptide" evidence="2">
    <location>
        <begin position="1"/>
        <end position="19"/>
    </location>
</feature>
<reference evidence="3" key="2">
    <citation type="submission" date="2021-01" db="EMBL/GenBank/DDBJ databases">
        <title>Pan-genome distribution and transcriptional activeness of fungal secondary metabolism genes in Aspergillus section Fumigati.</title>
        <authorList>
            <person name="Takahashi H."/>
            <person name="Umemura M."/>
            <person name="Ninomiya A."/>
            <person name="Kusuya Y."/>
            <person name="Urayama S."/>
            <person name="Shimizu M."/>
            <person name="Watanabe A."/>
            <person name="Kamei K."/>
            <person name="Yaguchi T."/>
            <person name="Hagiwara D."/>
        </authorList>
    </citation>
    <scope>NUCLEOTIDE SEQUENCE</scope>
    <source>
        <strain evidence="3">IFM 46973</strain>
    </source>
</reference>
<keyword evidence="1" id="KW-0378">Hydrolase</keyword>
<feature type="chain" id="PRO_5034618609" evidence="2">
    <location>
        <begin position="20"/>
        <end position="471"/>
    </location>
</feature>
<keyword evidence="2" id="KW-0732">Signal</keyword>
<comment type="caution">
    <text evidence="3">The sequence shown here is derived from an EMBL/GenBank/DDBJ whole genome shotgun (WGS) entry which is preliminary data.</text>
</comment>
<dbReference type="RefSeq" id="XP_043145275.1">
    <property type="nucleotide sequence ID" value="XM_043289340.1"/>
</dbReference>
<organism evidence="3 4">
    <name type="scientific">Aspergillus udagawae</name>
    <dbReference type="NCBI Taxonomy" id="91492"/>
    <lineage>
        <taxon>Eukaryota</taxon>
        <taxon>Fungi</taxon>
        <taxon>Dikarya</taxon>
        <taxon>Ascomycota</taxon>
        <taxon>Pezizomycotina</taxon>
        <taxon>Eurotiomycetes</taxon>
        <taxon>Eurotiomycetidae</taxon>
        <taxon>Eurotiales</taxon>
        <taxon>Aspergillaceae</taxon>
        <taxon>Aspergillus</taxon>
        <taxon>Aspergillus subgen. Fumigati</taxon>
    </lineage>
</organism>
<dbReference type="GO" id="GO:0016042">
    <property type="term" value="P:lipid catabolic process"/>
    <property type="evidence" value="ECO:0007669"/>
    <property type="project" value="InterPro"/>
</dbReference>
<evidence type="ECO:0000313" key="3">
    <source>
        <dbReference type="EMBL" id="GIC88009.1"/>
    </source>
</evidence>
<dbReference type="EMBL" id="BBXM02000003">
    <property type="protein sequence ID" value="GIC88009.1"/>
    <property type="molecule type" value="Genomic_DNA"/>
</dbReference>
<dbReference type="PANTHER" id="PTHR34853:SF5">
    <property type="entry name" value="LIP-DOMAIN-CONTAINING PROTEIN-RELATED"/>
    <property type="match status" value="1"/>
</dbReference>
<dbReference type="PANTHER" id="PTHR34853">
    <property type="match status" value="1"/>
</dbReference>
<evidence type="ECO:0000256" key="1">
    <source>
        <dbReference type="ARBA" id="ARBA00022801"/>
    </source>
</evidence>
<dbReference type="Proteomes" id="UP000036893">
    <property type="component" value="Unassembled WGS sequence"/>
</dbReference>
<dbReference type="GeneID" id="66991876"/>
<sequence length="471" mass="51557">MRSLTWCFAILVLGPPALASEDVPELPSRDSFYTPKASNWTDEDVGTVLDYRKVTIDLPVLPGGDIEFEAFQLLYVTQNLHEEKATSVTTIIVPEGANTSRILSYQIAYDAPDINCSPSYGLQKGANKAAAGWSLNQMIFVAEALADAGSPVLNIPDYEGSNAAFTVGPQSAYQTLDSIRAAMRSGDITGIDKDAESVLFGYSGGGYASEWAVEFHHDYAMDVNIIGAAIGGPPPNIMKTYKNVNGILSTLNVWAMLGVMNAIDDINNWMDGDLKVEHREKFLGARQRCSEPEDKPPKIPTWANINNWFESGDEFLTRFESNLTEIGVMGNRITDETAPKFPLYIYQGTADIITAPYKDTKALKEKFCEHGTSVFLVKWTGLGHGGTLFAGTTWAMKWIKKVFNHDEIQNGCHEEEQEVALAAGDLAGLFGDHYDDSEHPTGRGLGWGGNNDPLFIQSGTRAADVFEKAEL</sequence>
<dbReference type="Gene3D" id="1.10.260.130">
    <property type="match status" value="1"/>
</dbReference>
<gene>
    <name evidence="3" type="ORF">Aud_004400</name>
</gene>
<accession>A0A8E0QRC9</accession>
<reference evidence="3" key="1">
    <citation type="journal article" date="2015" name="Genome Announc.">
        <title>Draft Genome Sequence of the Pathogenic Filamentous Fungus Aspergillus udagawae Strain IFM 46973T.</title>
        <authorList>
            <person name="Kusuya Y."/>
            <person name="Takahashi-Nakaguchi A."/>
            <person name="Takahashi H."/>
            <person name="Yaguchi T."/>
        </authorList>
    </citation>
    <scope>NUCLEOTIDE SEQUENCE</scope>
    <source>
        <strain evidence="3">IFM 46973</strain>
    </source>
</reference>